<sequence length="237" mass="26346">METRRLLCVWFFLSAVPEVSCSYPTKTCARFDFPTLNGAILSVRENSSVVIPFTIIDNGCDVLGDFTIRVTTSSGDYCVIKGKKGKCLRVLGPNLACLCAAKKGTFSMTKRISRHDNGAWTFKGNWGTGKRNIFLNVTYPRTVNQLTIGGTKQETEFFKEGQAVDVECVWDQGKPRRNAQLFHHGERVRSRTVKTTKKGQVLRYSISRAECEDAGKITCEVPGSSLNRSATILVDCK</sequence>
<protein>
    <recommendedName>
        <fullName evidence="4">Ig-like domain-containing protein</fullName>
    </recommendedName>
</protein>
<feature type="chain" id="PRO_5044799564" description="Ig-like domain-containing protein" evidence="1">
    <location>
        <begin position="22"/>
        <end position="237"/>
    </location>
</feature>
<proteinExistence type="predicted"/>
<evidence type="ECO:0000256" key="1">
    <source>
        <dbReference type="SAM" id="SignalP"/>
    </source>
</evidence>
<evidence type="ECO:0000313" key="3">
    <source>
        <dbReference type="Proteomes" id="UP001519460"/>
    </source>
</evidence>
<name>A0ABD0JLG8_9CAEN</name>
<reference evidence="2 3" key="1">
    <citation type="journal article" date="2023" name="Sci. Data">
        <title>Genome assembly of the Korean intertidal mud-creeper Batillaria attramentaria.</title>
        <authorList>
            <person name="Patra A.K."/>
            <person name="Ho P.T."/>
            <person name="Jun S."/>
            <person name="Lee S.J."/>
            <person name="Kim Y."/>
            <person name="Won Y.J."/>
        </authorList>
    </citation>
    <scope>NUCLEOTIDE SEQUENCE [LARGE SCALE GENOMIC DNA]</scope>
    <source>
        <strain evidence="2">Wonlab-2016</strain>
    </source>
</reference>
<dbReference type="SUPFAM" id="SSF48726">
    <property type="entry name" value="Immunoglobulin"/>
    <property type="match status" value="1"/>
</dbReference>
<dbReference type="AlphaFoldDB" id="A0ABD0JLG8"/>
<dbReference type="Proteomes" id="UP001519460">
    <property type="component" value="Unassembled WGS sequence"/>
</dbReference>
<accession>A0ABD0JLG8</accession>
<comment type="caution">
    <text evidence="2">The sequence shown here is derived from an EMBL/GenBank/DDBJ whole genome shotgun (WGS) entry which is preliminary data.</text>
</comment>
<dbReference type="Gene3D" id="2.60.40.10">
    <property type="entry name" value="Immunoglobulins"/>
    <property type="match status" value="1"/>
</dbReference>
<dbReference type="InterPro" id="IPR013783">
    <property type="entry name" value="Ig-like_fold"/>
</dbReference>
<gene>
    <name evidence="2" type="ORF">BaRGS_00033038</name>
</gene>
<keyword evidence="1" id="KW-0732">Signal</keyword>
<dbReference type="InterPro" id="IPR036179">
    <property type="entry name" value="Ig-like_dom_sf"/>
</dbReference>
<keyword evidence="3" id="KW-1185">Reference proteome</keyword>
<evidence type="ECO:0008006" key="4">
    <source>
        <dbReference type="Google" id="ProtNLM"/>
    </source>
</evidence>
<organism evidence="2 3">
    <name type="scientific">Batillaria attramentaria</name>
    <dbReference type="NCBI Taxonomy" id="370345"/>
    <lineage>
        <taxon>Eukaryota</taxon>
        <taxon>Metazoa</taxon>
        <taxon>Spiralia</taxon>
        <taxon>Lophotrochozoa</taxon>
        <taxon>Mollusca</taxon>
        <taxon>Gastropoda</taxon>
        <taxon>Caenogastropoda</taxon>
        <taxon>Sorbeoconcha</taxon>
        <taxon>Cerithioidea</taxon>
        <taxon>Batillariidae</taxon>
        <taxon>Batillaria</taxon>
    </lineage>
</organism>
<feature type="signal peptide" evidence="1">
    <location>
        <begin position="1"/>
        <end position="21"/>
    </location>
</feature>
<dbReference type="EMBL" id="JACVVK020000396">
    <property type="protein sequence ID" value="KAK7475716.1"/>
    <property type="molecule type" value="Genomic_DNA"/>
</dbReference>
<evidence type="ECO:0000313" key="2">
    <source>
        <dbReference type="EMBL" id="KAK7475716.1"/>
    </source>
</evidence>